<dbReference type="Gene3D" id="3.50.90.10">
    <property type="entry name" value="YerB-like"/>
    <property type="match status" value="1"/>
</dbReference>
<proteinExistence type="predicted"/>
<dbReference type="InterPro" id="IPR023158">
    <property type="entry name" value="YerB-like_sf"/>
</dbReference>
<dbReference type="InterPro" id="IPR021416">
    <property type="entry name" value="DUF3048_N"/>
</dbReference>
<feature type="domain" description="DUF3048" evidence="1">
    <location>
        <begin position="57"/>
        <end position="191"/>
    </location>
</feature>
<protein>
    <recommendedName>
        <fullName evidence="5">DUF3048 domain-containing protein</fullName>
    </recommendedName>
</protein>
<feature type="domain" description="DUF3048" evidence="2">
    <location>
        <begin position="221"/>
        <end position="329"/>
    </location>
</feature>
<organism evidence="3 4">
    <name type="scientific">Candidatus Portnoybacteria bacterium CG02_land_8_20_14_3_00_45_8</name>
    <dbReference type="NCBI Taxonomy" id="1974807"/>
    <lineage>
        <taxon>Bacteria</taxon>
        <taxon>Candidatus Portnoyibacteriota</taxon>
    </lineage>
</organism>
<dbReference type="EMBL" id="PEUE01000052">
    <property type="protein sequence ID" value="PIV38417.1"/>
    <property type="molecule type" value="Genomic_DNA"/>
</dbReference>
<evidence type="ECO:0000259" key="2">
    <source>
        <dbReference type="Pfam" id="PF17479"/>
    </source>
</evidence>
<dbReference type="Proteomes" id="UP000229247">
    <property type="component" value="Unassembled WGS sequence"/>
</dbReference>
<name>A0A2M7D5X8_9BACT</name>
<dbReference type="InterPro" id="IPR035328">
    <property type="entry name" value="DUF3048_C"/>
</dbReference>
<accession>A0A2M7D5X8</accession>
<dbReference type="Pfam" id="PF11258">
    <property type="entry name" value="DUF3048"/>
    <property type="match status" value="1"/>
</dbReference>
<gene>
    <name evidence="3" type="ORF">COS30_02245</name>
</gene>
<reference evidence="4" key="1">
    <citation type="submission" date="2017-09" db="EMBL/GenBank/DDBJ databases">
        <title>Depth-based differentiation of microbial function through sediment-hosted aquifers and enrichment of novel symbionts in the deep terrestrial subsurface.</title>
        <authorList>
            <person name="Probst A.J."/>
            <person name="Ladd B."/>
            <person name="Jarett J.K."/>
            <person name="Geller-Mcgrath D.E."/>
            <person name="Sieber C.M.K."/>
            <person name="Emerson J.B."/>
            <person name="Anantharaman K."/>
            <person name="Thomas B.C."/>
            <person name="Malmstrom R."/>
            <person name="Stieglmeier M."/>
            <person name="Klingl A."/>
            <person name="Woyke T."/>
            <person name="Ryan C.M."/>
            <person name="Banfield J.F."/>
        </authorList>
    </citation>
    <scope>NUCLEOTIDE SEQUENCE [LARGE SCALE GENOMIC DNA]</scope>
</reference>
<dbReference type="AlphaFoldDB" id="A0A2M7D5X8"/>
<comment type="caution">
    <text evidence="3">The sequence shown here is derived from an EMBL/GenBank/DDBJ whole genome shotgun (WGS) entry which is preliminary data.</text>
</comment>
<evidence type="ECO:0000313" key="4">
    <source>
        <dbReference type="Proteomes" id="UP000229247"/>
    </source>
</evidence>
<evidence type="ECO:0000313" key="3">
    <source>
        <dbReference type="EMBL" id="PIV38417.1"/>
    </source>
</evidence>
<dbReference type="SUPFAM" id="SSF159774">
    <property type="entry name" value="YerB-like"/>
    <property type="match status" value="1"/>
</dbReference>
<evidence type="ECO:0000259" key="1">
    <source>
        <dbReference type="Pfam" id="PF11258"/>
    </source>
</evidence>
<sequence>MKKYLPVTLFIILIILGGYFIFSGKGKVVDISGSGSSASPSASPKLSNSPISGLECANANRRPIAAMLSGDAITRPLSGLNEADLVFDMPVITDSITRMMAVYVCNSPKEIGSIRSTRDDFIPLARGLDAILAHWGGSHFALALLDKGIMDNIDALKNPANSFFRKSGIAAPHNGFTSYSRLTEAAQKLDYRLTGEVNGYLHLEGEISPVATSTKTLDLGFPGDYHIKYTYSPQDNTYWRWRGGTKEIDKNNGQQVGVKNVVAMIAPSRQIEGQYNTVQVEGEGPAKIYRNGEEISGTWKKDAKNQTSKLYFYDAAGQEIKFVTGSIWVEVVQPNQSISWQ</sequence>
<dbReference type="Pfam" id="PF17479">
    <property type="entry name" value="DUF3048_C"/>
    <property type="match status" value="1"/>
</dbReference>
<evidence type="ECO:0008006" key="5">
    <source>
        <dbReference type="Google" id="ProtNLM"/>
    </source>
</evidence>